<accession>A0A6J7EU84</accession>
<reference evidence="8" key="1">
    <citation type="submission" date="2020-05" db="EMBL/GenBank/DDBJ databases">
        <authorList>
            <person name="Chiriac C."/>
            <person name="Salcher M."/>
            <person name="Ghai R."/>
            <person name="Kavagutti S V."/>
        </authorList>
    </citation>
    <scope>NUCLEOTIDE SEQUENCE</scope>
</reference>
<evidence type="ECO:0000256" key="4">
    <source>
        <dbReference type="ARBA" id="ARBA00022989"/>
    </source>
</evidence>
<evidence type="ECO:0000256" key="6">
    <source>
        <dbReference type="SAM" id="Phobius"/>
    </source>
</evidence>
<evidence type="ECO:0000256" key="3">
    <source>
        <dbReference type="ARBA" id="ARBA00022692"/>
    </source>
</evidence>
<protein>
    <submittedName>
        <fullName evidence="8">Unannotated protein</fullName>
    </submittedName>
</protein>
<evidence type="ECO:0000313" key="8">
    <source>
        <dbReference type="EMBL" id="CAB4884884.1"/>
    </source>
</evidence>
<gene>
    <name evidence="8" type="ORF">UFOPK3376_02007</name>
</gene>
<name>A0A6J7EU84_9ZZZZ</name>
<organism evidence="8">
    <name type="scientific">freshwater metagenome</name>
    <dbReference type="NCBI Taxonomy" id="449393"/>
    <lineage>
        <taxon>unclassified sequences</taxon>
        <taxon>metagenomes</taxon>
        <taxon>ecological metagenomes</taxon>
    </lineage>
</organism>
<feature type="transmembrane region" description="Helical" evidence="6">
    <location>
        <begin position="244"/>
        <end position="264"/>
    </location>
</feature>
<keyword evidence="3 6" id="KW-0812">Transmembrane</keyword>
<dbReference type="EMBL" id="CAFBLP010000053">
    <property type="protein sequence ID" value="CAB4884884.1"/>
    <property type="molecule type" value="Genomic_DNA"/>
</dbReference>
<keyword evidence="4 6" id="KW-1133">Transmembrane helix</keyword>
<dbReference type="GO" id="GO:0005886">
    <property type="term" value="C:plasma membrane"/>
    <property type="evidence" value="ECO:0007669"/>
    <property type="project" value="UniProtKB-SubCell"/>
</dbReference>
<feature type="transmembrane region" description="Helical" evidence="6">
    <location>
        <begin position="213"/>
        <end position="232"/>
    </location>
</feature>
<evidence type="ECO:0000256" key="1">
    <source>
        <dbReference type="ARBA" id="ARBA00004651"/>
    </source>
</evidence>
<sequence>MSTLVLALLGGCAGLGACLILAGAAGRSVLAGRIGVAGRLVNGVDRLVLRWSLALAAGLAAISISGWPVLAGVAAGVGWYSPTWLQRRGHHDEELALVEAIATWTEQIRDTLAAANGLEHALGATATLAPAPIAAAVERLAARVDYEPLPDALRRFADDVDHPMADFVVAALVIAAEKEARDLGALLGHLAGSARDEARMRTRVWVGRARSRSAVRIIVAVVVLFVVGLLLFNRPYLQPYDSPGGQLVLAVILFSFGASFVMMSRMGRIAMPQRFVARRSVDGLAR</sequence>
<dbReference type="AlphaFoldDB" id="A0A6J7EU84"/>
<dbReference type="PANTHER" id="PTHR35007:SF3">
    <property type="entry name" value="POSSIBLE CONSERVED ALANINE RICH MEMBRANE PROTEIN"/>
    <property type="match status" value="1"/>
</dbReference>
<dbReference type="PANTHER" id="PTHR35007">
    <property type="entry name" value="INTEGRAL MEMBRANE PROTEIN-RELATED"/>
    <property type="match status" value="1"/>
</dbReference>
<feature type="transmembrane region" description="Helical" evidence="6">
    <location>
        <begin position="55"/>
        <end position="80"/>
    </location>
</feature>
<keyword evidence="2" id="KW-1003">Cell membrane</keyword>
<feature type="domain" description="Type II secretion system protein GspF" evidence="7">
    <location>
        <begin position="104"/>
        <end position="230"/>
    </location>
</feature>
<comment type="subcellular location">
    <subcellularLocation>
        <location evidence="1">Cell membrane</location>
        <topology evidence="1">Multi-pass membrane protein</topology>
    </subcellularLocation>
</comment>
<proteinExistence type="predicted"/>
<evidence type="ECO:0000259" key="7">
    <source>
        <dbReference type="Pfam" id="PF00482"/>
    </source>
</evidence>
<evidence type="ECO:0000256" key="5">
    <source>
        <dbReference type="ARBA" id="ARBA00023136"/>
    </source>
</evidence>
<keyword evidence="5 6" id="KW-0472">Membrane</keyword>
<dbReference type="Pfam" id="PF00482">
    <property type="entry name" value="T2SSF"/>
    <property type="match status" value="1"/>
</dbReference>
<evidence type="ECO:0000256" key="2">
    <source>
        <dbReference type="ARBA" id="ARBA00022475"/>
    </source>
</evidence>
<dbReference type="InterPro" id="IPR018076">
    <property type="entry name" value="T2SS_GspF_dom"/>
</dbReference>